<keyword evidence="1" id="KW-0472">Membrane</keyword>
<gene>
    <name evidence="2" type="ORF">ACG5V6_10525</name>
</gene>
<keyword evidence="3" id="KW-1185">Reference proteome</keyword>
<proteinExistence type="predicted"/>
<feature type="transmembrane region" description="Helical" evidence="1">
    <location>
        <begin position="48"/>
        <end position="69"/>
    </location>
</feature>
<protein>
    <submittedName>
        <fullName evidence="2">Uncharacterized protein</fullName>
    </submittedName>
</protein>
<dbReference type="RefSeq" id="WP_279950651.1">
    <property type="nucleotide sequence ID" value="NZ_BAABEN010000016.1"/>
</dbReference>
<dbReference type="EMBL" id="JBIHMK010000030">
    <property type="protein sequence ID" value="MFH0248645.1"/>
    <property type="molecule type" value="Genomic_DNA"/>
</dbReference>
<keyword evidence="1" id="KW-0812">Transmembrane</keyword>
<name>A0ABW7HS02_9ACTN</name>
<comment type="caution">
    <text evidence="2">The sequence shown here is derived from an EMBL/GenBank/DDBJ whole genome shotgun (WGS) entry which is preliminary data.</text>
</comment>
<accession>A0ABW7HS02</accession>
<feature type="transmembrane region" description="Helical" evidence="1">
    <location>
        <begin position="19"/>
        <end position="36"/>
    </location>
</feature>
<evidence type="ECO:0000256" key="1">
    <source>
        <dbReference type="SAM" id="Phobius"/>
    </source>
</evidence>
<organism evidence="2 3">
    <name type="scientific">Streptomyces chitinivorans</name>
    <dbReference type="NCBI Taxonomy" id="1257027"/>
    <lineage>
        <taxon>Bacteria</taxon>
        <taxon>Bacillati</taxon>
        <taxon>Actinomycetota</taxon>
        <taxon>Actinomycetes</taxon>
        <taxon>Kitasatosporales</taxon>
        <taxon>Streptomycetaceae</taxon>
        <taxon>Streptomyces</taxon>
    </lineage>
</organism>
<evidence type="ECO:0000313" key="3">
    <source>
        <dbReference type="Proteomes" id="UP001607069"/>
    </source>
</evidence>
<keyword evidence="1" id="KW-1133">Transmembrane helix</keyword>
<sequence length="72" mass="7608">MTASAILASLPPSRFDDELSPGLFGLFVLVLLLICLRRGVRAAREGRALTLVFWAVVAAAAATAGAYAYELL</sequence>
<dbReference type="Proteomes" id="UP001607069">
    <property type="component" value="Unassembled WGS sequence"/>
</dbReference>
<reference evidence="2 3" key="1">
    <citation type="submission" date="2024-10" db="EMBL/GenBank/DDBJ databases">
        <authorList>
            <person name="Cho J.-C."/>
        </authorList>
    </citation>
    <scope>NUCLEOTIDE SEQUENCE [LARGE SCALE GENOMIC DNA]</scope>
    <source>
        <strain evidence="2 3">KCTC29696</strain>
    </source>
</reference>
<evidence type="ECO:0000313" key="2">
    <source>
        <dbReference type="EMBL" id="MFH0248645.1"/>
    </source>
</evidence>